<sequence length="130" mass="14920">MDEEPRWACGKVSASGSEKGSSRFESAEGSPCLLFWRRFVVLVEIKEDVFVVSDIRWLMKDQKFESKIKLIKKKAWVVVEEWTTTSSIFLKSAELKISFADGRNPYQQLLCSSPNQSMEGSNEPFNAQFR</sequence>
<reference evidence="2 3" key="1">
    <citation type="journal article" date="2019" name="Sci. Rep.">
        <title>Orb-weaving spider Araneus ventricosus genome elucidates the spidroin gene catalogue.</title>
        <authorList>
            <person name="Kono N."/>
            <person name="Nakamura H."/>
            <person name="Ohtoshi R."/>
            <person name="Moran D.A.P."/>
            <person name="Shinohara A."/>
            <person name="Yoshida Y."/>
            <person name="Fujiwara M."/>
            <person name="Mori M."/>
            <person name="Tomita M."/>
            <person name="Arakawa K."/>
        </authorList>
    </citation>
    <scope>NUCLEOTIDE SEQUENCE [LARGE SCALE GENOMIC DNA]</scope>
</reference>
<dbReference type="AlphaFoldDB" id="A0A4Y2F356"/>
<evidence type="ECO:0000313" key="2">
    <source>
        <dbReference type="EMBL" id="GBM35982.1"/>
    </source>
</evidence>
<accession>A0A4Y2F356</accession>
<feature type="region of interest" description="Disordered" evidence="1">
    <location>
        <begin position="1"/>
        <end position="27"/>
    </location>
</feature>
<organism evidence="2 3">
    <name type="scientific">Araneus ventricosus</name>
    <name type="common">Orbweaver spider</name>
    <name type="synonym">Epeira ventricosa</name>
    <dbReference type="NCBI Taxonomy" id="182803"/>
    <lineage>
        <taxon>Eukaryota</taxon>
        <taxon>Metazoa</taxon>
        <taxon>Ecdysozoa</taxon>
        <taxon>Arthropoda</taxon>
        <taxon>Chelicerata</taxon>
        <taxon>Arachnida</taxon>
        <taxon>Araneae</taxon>
        <taxon>Araneomorphae</taxon>
        <taxon>Entelegynae</taxon>
        <taxon>Araneoidea</taxon>
        <taxon>Araneidae</taxon>
        <taxon>Araneus</taxon>
    </lineage>
</organism>
<gene>
    <name evidence="2" type="ORF">AVEN_78081_1</name>
</gene>
<name>A0A4Y2F356_ARAVE</name>
<evidence type="ECO:0000256" key="1">
    <source>
        <dbReference type="SAM" id="MobiDB-lite"/>
    </source>
</evidence>
<dbReference type="Proteomes" id="UP000499080">
    <property type="component" value="Unassembled WGS sequence"/>
</dbReference>
<dbReference type="EMBL" id="BGPR01000800">
    <property type="protein sequence ID" value="GBM35982.1"/>
    <property type="molecule type" value="Genomic_DNA"/>
</dbReference>
<evidence type="ECO:0000313" key="3">
    <source>
        <dbReference type="Proteomes" id="UP000499080"/>
    </source>
</evidence>
<keyword evidence="3" id="KW-1185">Reference proteome</keyword>
<comment type="caution">
    <text evidence="2">The sequence shown here is derived from an EMBL/GenBank/DDBJ whole genome shotgun (WGS) entry which is preliminary data.</text>
</comment>
<protein>
    <submittedName>
        <fullName evidence="2">Uncharacterized protein</fullName>
    </submittedName>
</protein>
<proteinExistence type="predicted"/>